<sequence>MDRINEARAKITEESLEIKGALATFIEETINERCTTEEVANKILDGKKSIKDLINNIRNKAKEKAVNNMAAISDEEVRDMVLKYYEIDDTKSQSTDVVDILDLI</sequence>
<proteinExistence type="predicted"/>
<evidence type="ECO:0000313" key="2">
    <source>
        <dbReference type="Proteomes" id="UP000237883"/>
    </source>
</evidence>
<dbReference type="GeneID" id="78391964"/>
<dbReference type="AlphaFoldDB" id="A0A2S0L5U0"/>
<dbReference type="RefSeq" id="WP_106057619.1">
    <property type="nucleotide sequence ID" value="NZ_CP027228.1"/>
</dbReference>
<dbReference type="EMBL" id="CP027228">
    <property type="protein sequence ID" value="AVM48564.1"/>
    <property type="molecule type" value="Genomic_DNA"/>
</dbReference>
<protein>
    <submittedName>
        <fullName evidence="1">Uncharacterized protein</fullName>
    </submittedName>
</protein>
<gene>
    <name evidence="1" type="ORF">C5Q96_06770</name>
</gene>
<name>A0A2S0L5U0_9FIRM</name>
<dbReference type="Proteomes" id="UP000237883">
    <property type="component" value="Chromosome"/>
</dbReference>
<reference evidence="2" key="1">
    <citation type="submission" date="2018-02" db="EMBL/GenBank/DDBJ databases">
        <authorList>
            <person name="Holder M.E."/>
            <person name="Ajami N.J."/>
            <person name="Petrosino J.F."/>
        </authorList>
    </citation>
    <scope>NUCLEOTIDE SEQUENCE [LARGE SCALE GENOMIC DNA]</scope>
    <source>
        <strain evidence="2">CCUG 47132</strain>
    </source>
</reference>
<evidence type="ECO:0000313" key="1">
    <source>
        <dbReference type="EMBL" id="AVM48564.1"/>
    </source>
</evidence>
<organism evidence="1 2">
    <name type="scientific">Mogibacterium diversum</name>
    <dbReference type="NCBI Taxonomy" id="114527"/>
    <lineage>
        <taxon>Bacteria</taxon>
        <taxon>Bacillati</taxon>
        <taxon>Bacillota</taxon>
        <taxon>Clostridia</taxon>
        <taxon>Peptostreptococcales</taxon>
        <taxon>Anaerovoracaceae</taxon>
        <taxon>Mogibacterium</taxon>
    </lineage>
</organism>
<accession>A0A2S0L5U0</accession>
<dbReference type="OrthoDB" id="9886888at2"/>
<dbReference type="KEGG" id="mdv:C5Q96_06770"/>
<keyword evidence="2" id="KW-1185">Reference proteome</keyword>